<keyword evidence="3" id="KW-1185">Reference proteome</keyword>
<name>A0A166ADD6_9AGAM</name>
<proteinExistence type="predicted"/>
<sequence length="117" mass="13010">MPTALDLSLSMHFLLSSLHTLSLDERIDKISEWDDKIKGPDTVTAGDDVHQSMGAKASVSHHRWTSVNPSRLTLIPYDVPVMLFLSSRLSSVSLPSCFQEVSKYSLEYPLAASRNSF</sequence>
<reference evidence="2 3" key="1">
    <citation type="journal article" date="2016" name="Mol. Biol. Evol.">
        <title>Comparative Genomics of Early-Diverging Mushroom-Forming Fungi Provides Insights into the Origins of Lignocellulose Decay Capabilities.</title>
        <authorList>
            <person name="Nagy L.G."/>
            <person name="Riley R."/>
            <person name="Tritt A."/>
            <person name="Adam C."/>
            <person name="Daum C."/>
            <person name="Floudas D."/>
            <person name="Sun H."/>
            <person name="Yadav J.S."/>
            <person name="Pangilinan J."/>
            <person name="Larsson K.H."/>
            <person name="Matsuura K."/>
            <person name="Barry K."/>
            <person name="Labutti K."/>
            <person name="Kuo R."/>
            <person name="Ohm R.A."/>
            <person name="Bhattacharya S.S."/>
            <person name="Shirouzu T."/>
            <person name="Yoshinaga Y."/>
            <person name="Martin F.M."/>
            <person name="Grigoriev I.V."/>
            <person name="Hibbett D.S."/>
        </authorList>
    </citation>
    <scope>NUCLEOTIDE SEQUENCE [LARGE SCALE GENOMIC DNA]</scope>
    <source>
        <strain evidence="2 3">HHB10207 ss-3</strain>
    </source>
</reference>
<dbReference type="AlphaFoldDB" id="A0A166ADD6"/>
<gene>
    <name evidence="2" type="ORF">SISSUDRAFT_196611</name>
</gene>
<accession>A0A166ADD6</accession>
<evidence type="ECO:0000313" key="2">
    <source>
        <dbReference type="EMBL" id="KZT35219.1"/>
    </source>
</evidence>
<feature type="signal peptide" evidence="1">
    <location>
        <begin position="1"/>
        <end position="20"/>
    </location>
</feature>
<keyword evidence="1" id="KW-0732">Signal</keyword>
<organism evidence="2 3">
    <name type="scientific">Sistotremastrum suecicum HHB10207 ss-3</name>
    <dbReference type="NCBI Taxonomy" id="1314776"/>
    <lineage>
        <taxon>Eukaryota</taxon>
        <taxon>Fungi</taxon>
        <taxon>Dikarya</taxon>
        <taxon>Basidiomycota</taxon>
        <taxon>Agaricomycotina</taxon>
        <taxon>Agaricomycetes</taxon>
        <taxon>Sistotremastrales</taxon>
        <taxon>Sistotremastraceae</taxon>
        <taxon>Sistotremastrum</taxon>
    </lineage>
</organism>
<evidence type="ECO:0000256" key="1">
    <source>
        <dbReference type="SAM" id="SignalP"/>
    </source>
</evidence>
<protein>
    <submittedName>
        <fullName evidence="2">Uncharacterized protein</fullName>
    </submittedName>
</protein>
<dbReference type="EMBL" id="KV428148">
    <property type="protein sequence ID" value="KZT35219.1"/>
    <property type="molecule type" value="Genomic_DNA"/>
</dbReference>
<dbReference type="Proteomes" id="UP000076798">
    <property type="component" value="Unassembled WGS sequence"/>
</dbReference>
<evidence type="ECO:0000313" key="3">
    <source>
        <dbReference type="Proteomes" id="UP000076798"/>
    </source>
</evidence>
<feature type="chain" id="PRO_5007870553" evidence="1">
    <location>
        <begin position="21"/>
        <end position="117"/>
    </location>
</feature>